<comment type="caution">
    <text evidence="1">The sequence shown here is derived from an EMBL/GenBank/DDBJ whole genome shotgun (WGS) entry which is preliminary data.</text>
</comment>
<evidence type="ECO:0000313" key="1">
    <source>
        <dbReference type="EMBL" id="KAH9734300.1"/>
    </source>
</evidence>
<keyword evidence="1" id="KW-0695">RNA-directed DNA polymerase</keyword>
<keyword evidence="1" id="KW-0808">Transferase</keyword>
<name>A0ACB8JP64_CITSI</name>
<protein>
    <submittedName>
        <fullName evidence="1">Reverse transcriptase domain-containing protein</fullName>
    </submittedName>
</protein>
<proteinExistence type="predicted"/>
<gene>
    <name evidence="1" type="ORF">KPL71_017325</name>
</gene>
<organism evidence="1 2">
    <name type="scientific">Citrus sinensis</name>
    <name type="common">Sweet orange</name>
    <name type="synonym">Citrus aurantium var. sinensis</name>
    <dbReference type="NCBI Taxonomy" id="2711"/>
    <lineage>
        <taxon>Eukaryota</taxon>
        <taxon>Viridiplantae</taxon>
        <taxon>Streptophyta</taxon>
        <taxon>Embryophyta</taxon>
        <taxon>Tracheophyta</taxon>
        <taxon>Spermatophyta</taxon>
        <taxon>Magnoliopsida</taxon>
        <taxon>eudicotyledons</taxon>
        <taxon>Gunneridae</taxon>
        <taxon>Pentapetalae</taxon>
        <taxon>rosids</taxon>
        <taxon>malvids</taxon>
        <taxon>Sapindales</taxon>
        <taxon>Rutaceae</taxon>
        <taxon>Aurantioideae</taxon>
        <taxon>Citrus</taxon>
    </lineage>
</organism>
<reference evidence="2" key="1">
    <citation type="journal article" date="2023" name="Hortic. Res.">
        <title>A chromosome-level phased genome enabling allele-level studies in sweet orange: a case study on citrus Huanglongbing tolerance.</title>
        <authorList>
            <person name="Wu B."/>
            <person name="Yu Q."/>
            <person name="Deng Z."/>
            <person name="Duan Y."/>
            <person name="Luo F."/>
            <person name="Gmitter F. Jr."/>
        </authorList>
    </citation>
    <scope>NUCLEOTIDE SEQUENCE [LARGE SCALE GENOMIC DNA]</scope>
    <source>
        <strain evidence="2">cv. Valencia</strain>
    </source>
</reference>
<keyword evidence="2" id="KW-1185">Reference proteome</keyword>
<evidence type="ECO:0000313" key="2">
    <source>
        <dbReference type="Proteomes" id="UP000829398"/>
    </source>
</evidence>
<sequence>MKKKLPLFALFLFFFSLLLFCHSSLAFESDELLVDDEEFGLEGGSKPQIKPHEPAPTRSTTTTTRRKVSDQDSDSKIQFSLEHAFGDSDFVPAGTFSARLKTSSHGGQTLTKLRFSRNAFTGEDKEKFEKLLQDDDFYRIRLPSNTVSPPGRDYIISSVKAIKLPPKWLIHSEAFLYTRYINPIDIGMKKQPSKLSEFRRISLVTSLYKIISKVLSLGLKEVLGEAISYSQGAFVRDRQILDAVLVANEGLEEYRKCKRPGFIFKIDFEKAYDHIDWDFLDFVLEARGFGQKWRSWMRGCLNSVSFSIFLNGRPRGKIHASRVSGLKINLRKSSIVGINFQDQKLIDLASSVGCEIGNWPLKYLGLPLGGNCGKADFWAPVLEKVERRLDGWKKACLSKGGRLTLIQSVLSSLCSYFMSLFQIPVSVAKRIEEAMRDFLWEGIGEGKKDHLVSWRVVSQPQSKGGLGLGNIINRNKALLGKWLWRFPLEVNSLWYCVLKTSQVVFQLAHSSEEQAPIFAEEVLGENGEGEIIPPPERSFWAKYWMYLIPLGLIVINAVTQAMNMPEEGVQGGGQTQQSAAAIQRGPGSAVRRR</sequence>
<accession>A0ACB8JP64</accession>
<dbReference type="Proteomes" id="UP000829398">
    <property type="component" value="Chromosome 6"/>
</dbReference>
<keyword evidence="1" id="KW-0548">Nucleotidyltransferase</keyword>
<dbReference type="EMBL" id="CM039175">
    <property type="protein sequence ID" value="KAH9734300.1"/>
    <property type="molecule type" value="Genomic_DNA"/>
</dbReference>